<dbReference type="InterPro" id="IPR015812">
    <property type="entry name" value="Integrin_bsu"/>
</dbReference>
<dbReference type="EMBL" id="JARBDR010000342">
    <property type="protein sequence ID" value="KAJ8314106.1"/>
    <property type="molecule type" value="Genomic_DNA"/>
</dbReference>
<reference evidence="15 16" key="1">
    <citation type="submission" date="2022-12" db="EMBL/GenBank/DDBJ databases">
        <title>Chromosome-level genome of Tegillarca granosa.</title>
        <authorList>
            <person name="Kim J."/>
        </authorList>
    </citation>
    <scope>NUCLEOTIDE SEQUENCE [LARGE SCALE GENOMIC DNA]</scope>
    <source>
        <strain evidence="15">Teg-2019</strain>
        <tissue evidence="15">Adductor muscle</tissue>
    </source>
</reference>
<evidence type="ECO:0000313" key="16">
    <source>
        <dbReference type="Proteomes" id="UP001217089"/>
    </source>
</evidence>
<feature type="chain" id="PRO_5045042637" description="Integrin beta" evidence="13">
    <location>
        <begin position="19"/>
        <end position="516"/>
    </location>
</feature>
<dbReference type="SUPFAM" id="SSF53300">
    <property type="entry name" value="vWA-like"/>
    <property type="match status" value="1"/>
</dbReference>
<dbReference type="Gene3D" id="3.40.50.410">
    <property type="entry name" value="von Willebrand factor, type A domain"/>
    <property type="match status" value="1"/>
</dbReference>
<dbReference type="Pfam" id="PF17205">
    <property type="entry name" value="PSI_integrin"/>
    <property type="match status" value="1"/>
</dbReference>
<comment type="subcellular location">
    <subcellularLocation>
        <location evidence="12">Cell membrane</location>
        <topology evidence="12">Single-pass type I membrane protein</topology>
    </subcellularLocation>
    <subcellularLocation>
        <location evidence="1">Membrane</location>
        <topology evidence="1">Single-pass type I membrane protein</topology>
    </subcellularLocation>
</comment>
<dbReference type="SUPFAM" id="SSF69179">
    <property type="entry name" value="Integrin domains"/>
    <property type="match status" value="1"/>
</dbReference>
<evidence type="ECO:0000256" key="6">
    <source>
        <dbReference type="ARBA" id="ARBA00022737"/>
    </source>
</evidence>
<dbReference type="Gene3D" id="3.30.1680.10">
    <property type="entry name" value="ligand-binding face of the semaphorins, domain 2"/>
    <property type="match status" value="1"/>
</dbReference>
<keyword evidence="9" id="KW-0472">Membrane</keyword>
<accession>A0ABQ9F9U2</accession>
<dbReference type="InterPro" id="IPR036465">
    <property type="entry name" value="vWFA_dom_sf"/>
</dbReference>
<keyword evidence="7" id="KW-1133">Transmembrane helix</keyword>
<dbReference type="PRINTS" id="PR01186">
    <property type="entry name" value="INTEGRINB"/>
</dbReference>
<evidence type="ECO:0000259" key="14">
    <source>
        <dbReference type="SMART" id="SM00187"/>
    </source>
</evidence>
<keyword evidence="8 12" id="KW-0401">Integrin</keyword>
<dbReference type="InterPro" id="IPR032695">
    <property type="entry name" value="Integrin_dom_sf"/>
</dbReference>
<evidence type="ECO:0000256" key="9">
    <source>
        <dbReference type="ARBA" id="ARBA00023136"/>
    </source>
</evidence>
<evidence type="ECO:0000256" key="10">
    <source>
        <dbReference type="ARBA" id="ARBA00023157"/>
    </source>
</evidence>
<keyword evidence="5 13" id="KW-0732">Signal</keyword>
<evidence type="ECO:0000256" key="4">
    <source>
        <dbReference type="ARBA" id="ARBA00022692"/>
    </source>
</evidence>
<keyword evidence="10" id="KW-1015">Disulfide bond</keyword>
<keyword evidence="11" id="KW-0325">Glycoprotein</keyword>
<evidence type="ECO:0000256" key="7">
    <source>
        <dbReference type="ARBA" id="ARBA00022989"/>
    </source>
</evidence>
<sequence>MKLITFVLSLLILQTVTAQTSPKKEEFKPSANDCKGKTSCGECLEAGPNCAFCTAVGYDDQNIDRCDEIDNHAQCPPDQLMFPRSDLSKTEDFAVKDGEGVGNEPIQIRPQRIKLDIRQKDPNKFTMQFRLAENYPVDLYYLMDLSHSMKDDKNKLAELGNLIAADMKTITKDFKLGFGSFVDKVVMPYVSTHPNKTDGSPTRQSPCTGCAPPYGFKNELKLDIDTNKFAQQVRQAQVSGNLDSPEGGFDAIMQTVVCDGEIGWRNKSRRMVLFSTDAGFHFAGDGKLGGIVKPNDGICHLDNTGIYTQSTHQDYPSVSQIAAKIKEKNVNIIFAVTEDQVLKYSELSKFIPGSETGKLANDSSNIVKLVRTNYEKITSKVEMVATKLANTTVKFFSRCKSNVTKETNVCENLNIGDTVTFDVEIEVTKCPADSSKNDRKLVISPVGLGDQLEIDLKLLCQCECEKHGVANHTDCRGKGTAVCGTCECNPGFYGKNCVCSSGNVTSEEKEAECFMC</sequence>
<keyword evidence="6" id="KW-0677">Repeat</keyword>
<evidence type="ECO:0000313" key="15">
    <source>
        <dbReference type="EMBL" id="KAJ8314106.1"/>
    </source>
</evidence>
<dbReference type="PANTHER" id="PTHR10082">
    <property type="entry name" value="INTEGRIN BETA SUBUNIT"/>
    <property type="match status" value="1"/>
</dbReference>
<dbReference type="SMART" id="SM00187">
    <property type="entry name" value="INB"/>
    <property type="match status" value="1"/>
</dbReference>
<keyword evidence="4 12" id="KW-0812">Transmembrane</keyword>
<evidence type="ECO:0000256" key="5">
    <source>
        <dbReference type="ARBA" id="ARBA00022729"/>
    </source>
</evidence>
<name>A0ABQ9F9U2_TEGGR</name>
<keyword evidence="12" id="KW-0130">Cell adhesion</keyword>
<comment type="caution">
    <text evidence="15">The sequence shown here is derived from an EMBL/GenBank/DDBJ whole genome shotgun (WGS) entry which is preliminary data.</text>
</comment>
<keyword evidence="3" id="KW-0245">EGF-like domain</keyword>
<dbReference type="PANTHER" id="PTHR10082:SF60">
    <property type="entry name" value="INTEGRIN BETA-PS"/>
    <property type="match status" value="1"/>
</dbReference>
<feature type="signal peptide" evidence="13">
    <location>
        <begin position="1"/>
        <end position="18"/>
    </location>
</feature>
<evidence type="ECO:0000256" key="3">
    <source>
        <dbReference type="ARBA" id="ARBA00022536"/>
    </source>
</evidence>
<feature type="domain" description="Integrin beta subunit VWA" evidence="14">
    <location>
        <begin position="39"/>
        <end position="462"/>
    </location>
</feature>
<evidence type="ECO:0000256" key="11">
    <source>
        <dbReference type="ARBA" id="ARBA00023180"/>
    </source>
</evidence>
<dbReference type="SUPFAM" id="SSF103575">
    <property type="entry name" value="Plexin repeat"/>
    <property type="match status" value="1"/>
</dbReference>
<gene>
    <name evidence="15" type="ORF">KUTeg_008667</name>
</gene>
<evidence type="ECO:0000256" key="13">
    <source>
        <dbReference type="SAM" id="SignalP"/>
    </source>
</evidence>
<dbReference type="InterPro" id="IPR040622">
    <property type="entry name" value="EGF_integrin_1"/>
</dbReference>
<evidence type="ECO:0000256" key="12">
    <source>
        <dbReference type="RuleBase" id="RU000633"/>
    </source>
</evidence>
<dbReference type="InterPro" id="IPR002369">
    <property type="entry name" value="Integrin_bsu_VWA"/>
</dbReference>
<evidence type="ECO:0000256" key="1">
    <source>
        <dbReference type="ARBA" id="ARBA00004479"/>
    </source>
</evidence>
<keyword evidence="16" id="KW-1185">Reference proteome</keyword>
<protein>
    <recommendedName>
        <fullName evidence="12">Integrin beta</fullName>
    </recommendedName>
</protein>
<organism evidence="15 16">
    <name type="scientific">Tegillarca granosa</name>
    <name type="common">Malaysian cockle</name>
    <name type="synonym">Anadara granosa</name>
    <dbReference type="NCBI Taxonomy" id="220873"/>
    <lineage>
        <taxon>Eukaryota</taxon>
        <taxon>Metazoa</taxon>
        <taxon>Spiralia</taxon>
        <taxon>Lophotrochozoa</taxon>
        <taxon>Mollusca</taxon>
        <taxon>Bivalvia</taxon>
        <taxon>Autobranchia</taxon>
        <taxon>Pteriomorphia</taxon>
        <taxon>Arcoida</taxon>
        <taxon>Arcoidea</taxon>
        <taxon>Arcidae</taxon>
        <taxon>Tegillarca</taxon>
    </lineage>
</organism>
<dbReference type="Pfam" id="PF18372">
    <property type="entry name" value="I-EGF_1"/>
    <property type="match status" value="1"/>
</dbReference>
<dbReference type="Gene3D" id="2.60.40.1510">
    <property type="entry name" value="ntegrin, alpha v. Chain A, domain 3"/>
    <property type="match status" value="1"/>
</dbReference>
<dbReference type="Gene3D" id="2.10.25.10">
    <property type="entry name" value="Laminin"/>
    <property type="match status" value="1"/>
</dbReference>
<dbReference type="Proteomes" id="UP001217089">
    <property type="component" value="Unassembled WGS sequence"/>
</dbReference>
<evidence type="ECO:0000256" key="2">
    <source>
        <dbReference type="ARBA" id="ARBA00007449"/>
    </source>
</evidence>
<evidence type="ECO:0000256" key="8">
    <source>
        <dbReference type="ARBA" id="ARBA00023037"/>
    </source>
</evidence>
<dbReference type="InterPro" id="IPR033760">
    <property type="entry name" value="Integrin_beta_N"/>
</dbReference>
<dbReference type="Pfam" id="PF00362">
    <property type="entry name" value="Integrin_beta"/>
    <property type="match status" value="1"/>
</dbReference>
<comment type="similarity">
    <text evidence="2 12">Belongs to the integrin beta chain family.</text>
</comment>
<proteinExistence type="inferred from homology"/>